<reference evidence="1" key="1">
    <citation type="submission" date="2016-07" db="EMBL/GenBank/DDBJ databases">
        <authorList>
            <person name="Bretaudeau A."/>
        </authorList>
    </citation>
    <scope>NUCLEOTIDE SEQUENCE</scope>
    <source>
        <strain evidence="1">Rice</strain>
        <tissue evidence="1">Whole body</tissue>
    </source>
</reference>
<proteinExistence type="predicted"/>
<dbReference type="EMBL" id="ODYU01003566">
    <property type="protein sequence ID" value="SOQ42491.1"/>
    <property type="molecule type" value="Genomic_DNA"/>
</dbReference>
<organism evidence="1">
    <name type="scientific">Spodoptera frugiperda</name>
    <name type="common">Fall armyworm</name>
    <dbReference type="NCBI Taxonomy" id="7108"/>
    <lineage>
        <taxon>Eukaryota</taxon>
        <taxon>Metazoa</taxon>
        <taxon>Ecdysozoa</taxon>
        <taxon>Arthropoda</taxon>
        <taxon>Hexapoda</taxon>
        <taxon>Insecta</taxon>
        <taxon>Pterygota</taxon>
        <taxon>Neoptera</taxon>
        <taxon>Endopterygota</taxon>
        <taxon>Lepidoptera</taxon>
        <taxon>Glossata</taxon>
        <taxon>Ditrysia</taxon>
        <taxon>Noctuoidea</taxon>
        <taxon>Noctuidae</taxon>
        <taxon>Amphipyrinae</taxon>
        <taxon>Spodoptera</taxon>
    </lineage>
</organism>
<sequence>MVMFLANVCTIKIKCDAIRTAIYSDNKLYGAQAHDSGDQKPLTFTQVLYSKVLVRRWRQAYIPLLFLQDFFRTEFHLQRCAYACLVANLDRSLSLYYTSASGDPCVQRVTQKAIRVPQISARSRTNGRPEAADCLADYRGSGLKSRSRNGVDQDYLYLFEMDFFKATSRRRADGSPDEVFIIENSAQMYANHTIINVTVNHAEQILKKFGLQTGPLPQAMWWCRELMMDMVDTKHYDTNLYSHDKVLRSTTGPPTHALNGPEPPVAIPDAFNDFLQ</sequence>
<accession>A0A2H1VNT5</accession>
<name>A0A2H1VNT5_SPOFR</name>
<dbReference type="AlphaFoldDB" id="A0A2H1VNT5"/>
<protein>
    <submittedName>
        <fullName evidence="1">SFRICE_005987</fullName>
    </submittedName>
</protein>
<gene>
    <name evidence="1" type="ORF">SFRICE_005987</name>
</gene>
<evidence type="ECO:0000313" key="1">
    <source>
        <dbReference type="EMBL" id="SOQ42491.1"/>
    </source>
</evidence>